<sequence>MGIVIRQYRSEDAVQAARIWNQVVDDGVAFPQEEGLGADEADAFFTSQSYCAVAEDDETGHVVGLYILHPNNVGRCGHICNASYAVSRDMRGRHIGERLVLDCLAKAKEIGFRILQFNAVVASNVHALHLYERLGFVRLGTVPGGYRLDDGSYEDIVLFYHTL</sequence>
<dbReference type="EMBL" id="MWWR01000008">
    <property type="protein sequence ID" value="OZG51539.1"/>
    <property type="molecule type" value="Genomic_DNA"/>
</dbReference>
<dbReference type="AlphaFoldDB" id="A0A261EXD5"/>
<evidence type="ECO:0000259" key="1">
    <source>
        <dbReference type="PROSITE" id="PS51186"/>
    </source>
</evidence>
<evidence type="ECO:0000313" key="2">
    <source>
        <dbReference type="EMBL" id="OZG51539.1"/>
    </source>
</evidence>
<comment type="caution">
    <text evidence="2">The sequence shown here is derived from an EMBL/GenBank/DDBJ whole genome shotgun (WGS) entry which is preliminary data.</text>
</comment>
<dbReference type="GO" id="GO:0016747">
    <property type="term" value="F:acyltransferase activity, transferring groups other than amino-acyl groups"/>
    <property type="evidence" value="ECO:0007669"/>
    <property type="project" value="InterPro"/>
</dbReference>
<proteinExistence type="predicted"/>
<dbReference type="InterPro" id="IPR016181">
    <property type="entry name" value="Acyl_CoA_acyltransferase"/>
</dbReference>
<dbReference type="RefSeq" id="WP_094660978.1">
    <property type="nucleotide sequence ID" value="NZ_JBKZBO010000041.1"/>
</dbReference>
<dbReference type="PROSITE" id="PS51186">
    <property type="entry name" value="GNAT"/>
    <property type="match status" value="1"/>
</dbReference>
<dbReference type="Proteomes" id="UP000216725">
    <property type="component" value="Unassembled WGS sequence"/>
</dbReference>
<dbReference type="OrthoDB" id="9788300at2"/>
<dbReference type="Pfam" id="PF00583">
    <property type="entry name" value="Acetyltransf_1"/>
    <property type="match status" value="1"/>
</dbReference>
<protein>
    <submittedName>
        <fullName evidence="2">GCN5 family acetyltransferase</fullName>
    </submittedName>
</protein>
<evidence type="ECO:0000313" key="3">
    <source>
        <dbReference type="Proteomes" id="UP000216725"/>
    </source>
</evidence>
<dbReference type="CDD" id="cd04301">
    <property type="entry name" value="NAT_SF"/>
    <property type="match status" value="1"/>
</dbReference>
<reference evidence="2 3" key="1">
    <citation type="journal article" date="2017" name="BMC Genomics">
        <title>Comparative genomic and phylogenomic analyses of the Bifidobacteriaceae family.</title>
        <authorList>
            <person name="Lugli G.A."/>
            <person name="Milani C."/>
            <person name="Turroni F."/>
            <person name="Duranti S."/>
            <person name="Mancabelli L."/>
            <person name="Mangifesta M."/>
            <person name="Ferrario C."/>
            <person name="Modesto M."/>
            <person name="Mattarelli P."/>
            <person name="Jiri K."/>
            <person name="van Sinderen D."/>
            <person name="Ventura M."/>
        </authorList>
    </citation>
    <scope>NUCLEOTIDE SEQUENCE [LARGE SCALE GENOMIC DNA]</scope>
    <source>
        <strain evidence="2 3">DSM 24742</strain>
    </source>
</reference>
<accession>A0A261EXD5</accession>
<dbReference type="InterPro" id="IPR000182">
    <property type="entry name" value="GNAT_dom"/>
</dbReference>
<dbReference type="SUPFAM" id="SSF55729">
    <property type="entry name" value="Acyl-CoA N-acyltransferases (Nat)"/>
    <property type="match status" value="1"/>
</dbReference>
<name>A0A261EXD5_9BIFI</name>
<dbReference type="PANTHER" id="PTHR43138">
    <property type="entry name" value="ACETYLTRANSFERASE, GNAT FAMILY"/>
    <property type="match status" value="1"/>
</dbReference>
<dbReference type="Gene3D" id="3.40.630.30">
    <property type="match status" value="1"/>
</dbReference>
<dbReference type="PANTHER" id="PTHR43138:SF1">
    <property type="entry name" value="N-ACETYLTRANSFERASE ACA1"/>
    <property type="match status" value="1"/>
</dbReference>
<feature type="domain" description="N-acetyltransferase" evidence="1">
    <location>
        <begin position="3"/>
        <end position="160"/>
    </location>
</feature>
<keyword evidence="3" id="KW-1185">Reference proteome</keyword>
<keyword evidence="2" id="KW-0808">Transferase</keyword>
<dbReference type="InterPro" id="IPR052742">
    <property type="entry name" value="Mito_N-acetyltransferase"/>
</dbReference>
<organism evidence="2 3">
    <name type="scientific">Pseudoscardovia radai</name>
    <dbReference type="NCBI Taxonomy" id="987066"/>
    <lineage>
        <taxon>Bacteria</taxon>
        <taxon>Bacillati</taxon>
        <taxon>Actinomycetota</taxon>
        <taxon>Actinomycetes</taxon>
        <taxon>Bifidobacteriales</taxon>
        <taxon>Bifidobacteriaceae</taxon>
        <taxon>Pseudoscardovia</taxon>
    </lineage>
</organism>
<gene>
    <name evidence="2" type="ORF">PSRA_1174</name>
</gene>